<proteinExistence type="predicted"/>
<comment type="caution">
    <text evidence="1">The sequence shown here is derived from an EMBL/GenBank/DDBJ whole genome shotgun (WGS) entry which is preliminary data.</text>
</comment>
<protein>
    <submittedName>
        <fullName evidence="1">Uncharacterized protein</fullName>
    </submittedName>
</protein>
<sequence>MEDLQIAMEKGLAQIWDAIQSAKLDDIPTIAAYLIAQTSMTVGKKGVIHMMILCIKPVVMRLSQRTVFTEGTTYEAVVTGNGIEAKNDDNVSHQLFNVGADKDDWDWFVKYFA</sequence>
<accession>A0A0F8Z8U2</accession>
<name>A0A0F8Z8U2_9ZZZZ</name>
<dbReference type="EMBL" id="LAZR01061805">
    <property type="protein sequence ID" value="KKK62834.1"/>
    <property type="molecule type" value="Genomic_DNA"/>
</dbReference>
<evidence type="ECO:0000313" key="1">
    <source>
        <dbReference type="EMBL" id="KKK62834.1"/>
    </source>
</evidence>
<reference evidence="1" key="1">
    <citation type="journal article" date="2015" name="Nature">
        <title>Complex archaea that bridge the gap between prokaryotes and eukaryotes.</title>
        <authorList>
            <person name="Spang A."/>
            <person name="Saw J.H."/>
            <person name="Jorgensen S.L."/>
            <person name="Zaremba-Niedzwiedzka K."/>
            <person name="Martijn J."/>
            <person name="Lind A.E."/>
            <person name="van Eijk R."/>
            <person name="Schleper C."/>
            <person name="Guy L."/>
            <person name="Ettema T.J."/>
        </authorList>
    </citation>
    <scope>NUCLEOTIDE SEQUENCE</scope>
</reference>
<dbReference type="AlphaFoldDB" id="A0A0F8Z8U2"/>
<organism evidence="1">
    <name type="scientific">marine sediment metagenome</name>
    <dbReference type="NCBI Taxonomy" id="412755"/>
    <lineage>
        <taxon>unclassified sequences</taxon>
        <taxon>metagenomes</taxon>
        <taxon>ecological metagenomes</taxon>
    </lineage>
</organism>
<gene>
    <name evidence="1" type="ORF">LCGC14_3000350</name>
</gene>